<dbReference type="InterPro" id="IPR003439">
    <property type="entry name" value="ABC_transporter-like_ATP-bd"/>
</dbReference>
<dbReference type="InterPro" id="IPR003593">
    <property type="entry name" value="AAA+_ATPase"/>
</dbReference>
<name>S3ZJC8_9ACTN</name>
<evidence type="ECO:0000256" key="1">
    <source>
        <dbReference type="ARBA" id="ARBA00005417"/>
    </source>
</evidence>
<dbReference type="PATRIC" id="fig|1286094.4.peg.3226"/>
<keyword evidence="8" id="KW-1185">Reference proteome</keyword>
<sequence length="225" mass="24023">MTTETTLDPAARSEASAPLLTASDLHITFPGRRGADPARAVDGVDLDIRRGEIVALVGESGCGKTTLARSLLGLVAPTSGRVSFDGKPLDYRGRALKAYRKRVQLVLQDPSGSLNPRHTVYEAVAEGLRIHGYGGDERAAVGEALSRAGLRPPERFFLRYPHELSGGTSCPAGSASGSSSRARWSSTPNSSSRTSRWPHWTRPCAARSSRCCCGCARNSACPRWS</sequence>
<protein>
    <submittedName>
        <fullName evidence="7">Putative oligopeptide transport ATP-binding protein YkfD</fullName>
    </submittedName>
</protein>
<comment type="caution">
    <text evidence="7">The sequence shown here is derived from an EMBL/GenBank/DDBJ whole genome shotgun (WGS) entry which is preliminary data.</text>
</comment>
<dbReference type="AlphaFoldDB" id="S3ZJC8"/>
<keyword evidence="3" id="KW-0547">Nucleotide-binding</keyword>
<evidence type="ECO:0000313" key="8">
    <source>
        <dbReference type="Proteomes" id="UP000014629"/>
    </source>
</evidence>
<dbReference type="PANTHER" id="PTHR43776:SF7">
    <property type="entry name" value="D,D-DIPEPTIDE TRANSPORT ATP-BINDING PROTEIN DDPF-RELATED"/>
    <property type="match status" value="1"/>
</dbReference>
<reference evidence="7 8" key="1">
    <citation type="submission" date="2013-02" db="EMBL/GenBank/DDBJ databases">
        <title>Draft Genome Sequence of Streptomyces aurantiacus, Which Produces Setomimycin.</title>
        <authorList>
            <person name="Gruening B.A."/>
            <person name="Praeg A."/>
            <person name="Erxleben A."/>
            <person name="Guenther S."/>
            <person name="Mueller M."/>
        </authorList>
    </citation>
    <scope>NUCLEOTIDE SEQUENCE [LARGE SCALE GENOMIC DNA]</scope>
    <source>
        <strain evidence="7 8">JA 4570</strain>
    </source>
</reference>
<dbReference type="EMBL" id="AOPZ01000146">
    <property type="protein sequence ID" value="EPH43676.1"/>
    <property type="molecule type" value="Genomic_DNA"/>
</dbReference>
<keyword evidence="4 7" id="KW-0067">ATP-binding</keyword>
<dbReference type="Pfam" id="PF00005">
    <property type="entry name" value="ABC_tran"/>
    <property type="match status" value="1"/>
</dbReference>
<comment type="similarity">
    <text evidence="1">Belongs to the ABC transporter superfamily.</text>
</comment>
<dbReference type="SUPFAM" id="SSF52540">
    <property type="entry name" value="P-loop containing nucleoside triphosphate hydrolases"/>
    <property type="match status" value="1"/>
</dbReference>
<evidence type="ECO:0000256" key="3">
    <source>
        <dbReference type="ARBA" id="ARBA00022741"/>
    </source>
</evidence>
<feature type="domain" description="AAA+ ATPase" evidence="6">
    <location>
        <begin position="50"/>
        <end position="162"/>
    </location>
</feature>
<feature type="region of interest" description="Disordered" evidence="5">
    <location>
        <begin position="167"/>
        <end position="199"/>
    </location>
</feature>
<dbReference type="Gene3D" id="3.40.50.300">
    <property type="entry name" value="P-loop containing nucleotide triphosphate hydrolases"/>
    <property type="match status" value="1"/>
</dbReference>
<dbReference type="GO" id="GO:0005524">
    <property type="term" value="F:ATP binding"/>
    <property type="evidence" value="ECO:0007669"/>
    <property type="project" value="UniProtKB-KW"/>
</dbReference>
<dbReference type="GO" id="GO:0055085">
    <property type="term" value="P:transmembrane transport"/>
    <property type="evidence" value="ECO:0007669"/>
    <property type="project" value="UniProtKB-ARBA"/>
</dbReference>
<dbReference type="GO" id="GO:0016887">
    <property type="term" value="F:ATP hydrolysis activity"/>
    <property type="evidence" value="ECO:0007669"/>
    <property type="project" value="InterPro"/>
</dbReference>
<dbReference type="SMART" id="SM00382">
    <property type="entry name" value="AAA"/>
    <property type="match status" value="1"/>
</dbReference>
<evidence type="ECO:0000259" key="6">
    <source>
        <dbReference type="SMART" id="SM00382"/>
    </source>
</evidence>
<dbReference type="Proteomes" id="UP000014629">
    <property type="component" value="Unassembled WGS sequence"/>
</dbReference>
<evidence type="ECO:0000313" key="7">
    <source>
        <dbReference type="EMBL" id="EPH43676.1"/>
    </source>
</evidence>
<evidence type="ECO:0000256" key="4">
    <source>
        <dbReference type="ARBA" id="ARBA00022840"/>
    </source>
</evidence>
<evidence type="ECO:0000256" key="2">
    <source>
        <dbReference type="ARBA" id="ARBA00022448"/>
    </source>
</evidence>
<gene>
    <name evidence="7" type="ORF">STRAU_3259</name>
</gene>
<evidence type="ECO:0000256" key="5">
    <source>
        <dbReference type="SAM" id="MobiDB-lite"/>
    </source>
</evidence>
<proteinExistence type="inferred from homology"/>
<dbReference type="InterPro" id="IPR050319">
    <property type="entry name" value="ABC_transp_ATP-bind"/>
</dbReference>
<organism evidence="7 8">
    <name type="scientific">Streptomyces aurantiacus JA 4570</name>
    <dbReference type="NCBI Taxonomy" id="1286094"/>
    <lineage>
        <taxon>Bacteria</taxon>
        <taxon>Bacillati</taxon>
        <taxon>Actinomycetota</taxon>
        <taxon>Actinomycetes</taxon>
        <taxon>Kitasatosporales</taxon>
        <taxon>Streptomycetaceae</taxon>
        <taxon>Streptomyces</taxon>
        <taxon>Streptomyces aurantiacus group</taxon>
    </lineage>
</organism>
<accession>S3ZJC8</accession>
<keyword evidence="2" id="KW-0813">Transport</keyword>
<dbReference type="InterPro" id="IPR027417">
    <property type="entry name" value="P-loop_NTPase"/>
</dbReference>
<dbReference type="PANTHER" id="PTHR43776">
    <property type="entry name" value="TRANSPORT ATP-BINDING PROTEIN"/>
    <property type="match status" value="1"/>
</dbReference>